<keyword evidence="3" id="KW-1185">Reference proteome</keyword>
<feature type="region of interest" description="Disordered" evidence="1">
    <location>
        <begin position="1"/>
        <end position="23"/>
    </location>
</feature>
<name>A0ABW1MLH6_9ACTN</name>
<dbReference type="Proteomes" id="UP001596139">
    <property type="component" value="Unassembled WGS sequence"/>
</dbReference>
<sequence length="164" mass="18359">MVRRAADRLHAAHHPSRVPHPRLRTARRLPPRALIGRRAPFCSHSSLRVEPRDAAAFEVTRRACGQAGWEFERVGVPAPVLMANARWLSRYRYPRCFREDVAAALRNAFASPCPLWEGARLAGETLAMLPVLFHLVWQHELTADLSGQLMEPATLVRSGSAVGR</sequence>
<evidence type="ECO:0000256" key="1">
    <source>
        <dbReference type="SAM" id="MobiDB-lite"/>
    </source>
</evidence>
<feature type="compositionally biased region" description="Basic residues" evidence="1">
    <location>
        <begin position="11"/>
        <end position="23"/>
    </location>
</feature>
<dbReference type="RefSeq" id="WP_245659427.1">
    <property type="nucleotide sequence ID" value="NZ_JBHSPX010000004.1"/>
</dbReference>
<dbReference type="NCBIfam" id="NF033179">
    <property type="entry name" value="TnsA_like_Actin"/>
    <property type="match status" value="1"/>
</dbReference>
<dbReference type="InterPro" id="IPR048000">
    <property type="entry name" value="TnsA-like"/>
</dbReference>
<protein>
    <submittedName>
        <fullName evidence="2">TnsA-like heteromeric transposase endonuclease subunit</fullName>
    </submittedName>
</protein>
<proteinExistence type="predicted"/>
<comment type="caution">
    <text evidence="2">The sequence shown here is derived from an EMBL/GenBank/DDBJ whole genome shotgun (WGS) entry which is preliminary data.</text>
</comment>
<feature type="compositionally biased region" description="Basic and acidic residues" evidence="1">
    <location>
        <begin position="1"/>
        <end position="10"/>
    </location>
</feature>
<gene>
    <name evidence="2" type="ORF">ACFP4F_17205</name>
</gene>
<reference evidence="3" key="1">
    <citation type="journal article" date="2019" name="Int. J. Syst. Evol. Microbiol.">
        <title>The Global Catalogue of Microorganisms (GCM) 10K type strain sequencing project: providing services to taxonomists for standard genome sequencing and annotation.</title>
        <authorList>
            <consortium name="The Broad Institute Genomics Platform"/>
            <consortium name="The Broad Institute Genome Sequencing Center for Infectious Disease"/>
            <person name="Wu L."/>
            <person name="Ma J."/>
        </authorList>
    </citation>
    <scope>NUCLEOTIDE SEQUENCE [LARGE SCALE GENOMIC DNA]</scope>
    <source>
        <strain evidence="3">CGMCC 1.15180</strain>
    </source>
</reference>
<evidence type="ECO:0000313" key="3">
    <source>
        <dbReference type="Proteomes" id="UP001596139"/>
    </source>
</evidence>
<accession>A0ABW1MLH6</accession>
<organism evidence="2 3">
    <name type="scientific">Streptomyces ochraceiscleroticus</name>
    <dbReference type="NCBI Taxonomy" id="47761"/>
    <lineage>
        <taxon>Bacteria</taxon>
        <taxon>Bacillati</taxon>
        <taxon>Actinomycetota</taxon>
        <taxon>Actinomycetes</taxon>
        <taxon>Kitasatosporales</taxon>
        <taxon>Streptomycetaceae</taxon>
        <taxon>Streptomyces</taxon>
    </lineage>
</organism>
<dbReference type="EMBL" id="JBHSPX010000004">
    <property type="protein sequence ID" value="MFC6064278.1"/>
    <property type="molecule type" value="Genomic_DNA"/>
</dbReference>
<evidence type="ECO:0000313" key="2">
    <source>
        <dbReference type="EMBL" id="MFC6064278.1"/>
    </source>
</evidence>